<dbReference type="PANTHER" id="PTHR43071:SF1">
    <property type="entry name" value="2-AMINO-4-HYDROXY-6-HYDROXYMETHYLDIHYDROPTERIDINE PYROPHOSPHOKINASE"/>
    <property type="match status" value="1"/>
</dbReference>
<evidence type="ECO:0000313" key="9">
    <source>
        <dbReference type="EMBL" id="KKN92786.1"/>
    </source>
</evidence>
<proteinExistence type="predicted"/>
<dbReference type="NCBIfam" id="TIGR01498">
    <property type="entry name" value="folK"/>
    <property type="match status" value="1"/>
</dbReference>
<dbReference type="GO" id="GO:0005524">
    <property type="term" value="F:ATP binding"/>
    <property type="evidence" value="ECO:0007669"/>
    <property type="project" value="UniProtKB-KW"/>
</dbReference>
<dbReference type="InterPro" id="IPR035907">
    <property type="entry name" value="Hppk_sf"/>
</dbReference>
<dbReference type="PROSITE" id="PS00794">
    <property type="entry name" value="HPPK"/>
    <property type="match status" value="1"/>
</dbReference>
<dbReference type="UniPathway" id="UPA00077">
    <property type="reaction ID" value="UER00155"/>
</dbReference>
<name>A0A0F9X1Y8_9ZZZZ</name>
<organism evidence="9">
    <name type="scientific">marine sediment metagenome</name>
    <dbReference type="NCBI Taxonomy" id="412755"/>
    <lineage>
        <taxon>unclassified sequences</taxon>
        <taxon>metagenomes</taxon>
        <taxon>ecological metagenomes</taxon>
    </lineage>
</organism>
<dbReference type="PANTHER" id="PTHR43071">
    <property type="entry name" value="2-AMINO-4-HYDROXY-6-HYDROXYMETHYLDIHYDROPTERIDINE PYROPHOSPHOKINASE"/>
    <property type="match status" value="1"/>
</dbReference>
<comment type="pathway">
    <text evidence="1">Cofactor biosynthesis; tetrahydrofolate biosynthesis; 2-amino-4-hydroxy-6-hydroxymethyl-7,8-dihydropteridine diphosphate from 7,8-dihydroneopterin triphosphate: step 4/4.</text>
</comment>
<accession>A0A0F9X1Y8</accession>
<comment type="caution">
    <text evidence="9">The sequence shown here is derived from an EMBL/GenBank/DDBJ whole genome shotgun (WGS) entry which is preliminary data.</text>
</comment>
<evidence type="ECO:0000259" key="8">
    <source>
        <dbReference type="PROSITE" id="PS00794"/>
    </source>
</evidence>
<evidence type="ECO:0000256" key="6">
    <source>
        <dbReference type="ARBA" id="ARBA00022840"/>
    </source>
</evidence>
<keyword evidence="3" id="KW-0808">Transferase</keyword>
<feature type="domain" description="7,8-dihydro-6-hydroxymethylpterin-pyrophosphokinase" evidence="8">
    <location>
        <begin position="93"/>
        <end position="104"/>
    </location>
</feature>
<evidence type="ECO:0000256" key="1">
    <source>
        <dbReference type="ARBA" id="ARBA00005051"/>
    </source>
</evidence>
<dbReference type="SUPFAM" id="SSF55083">
    <property type="entry name" value="6-hydroxymethyl-7,8-dihydropterin pyrophosphokinase, HPPK"/>
    <property type="match status" value="1"/>
</dbReference>
<dbReference type="GO" id="GO:0046656">
    <property type="term" value="P:folic acid biosynthetic process"/>
    <property type="evidence" value="ECO:0007669"/>
    <property type="project" value="UniProtKB-KW"/>
</dbReference>
<dbReference type="AlphaFoldDB" id="A0A0F9X1Y8"/>
<keyword evidence="7" id="KW-0289">Folate biosynthesis</keyword>
<reference evidence="9" key="1">
    <citation type="journal article" date="2015" name="Nature">
        <title>Complex archaea that bridge the gap between prokaryotes and eukaryotes.</title>
        <authorList>
            <person name="Spang A."/>
            <person name="Saw J.H."/>
            <person name="Jorgensen S.L."/>
            <person name="Zaremba-Niedzwiedzka K."/>
            <person name="Martijn J."/>
            <person name="Lind A.E."/>
            <person name="van Eijk R."/>
            <person name="Schleper C."/>
            <person name="Guy L."/>
            <person name="Ettema T.J."/>
        </authorList>
    </citation>
    <scope>NUCLEOTIDE SEQUENCE</scope>
</reference>
<dbReference type="GO" id="GO:0046654">
    <property type="term" value="P:tetrahydrofolate biosynthetic process"/>
    <property type="evidence" value="ECO:0007669"/>
    <property type="project" value="UniProtKB-UniPathway"/>
</dbReference>
<evidence type="ECO:0000256" key="5">
    <source>
        <dbReference type="ARBA" id="ARBA00022777"/>
    </source>
</evidence>
<sequence>MARATAYIAIGSNLGDRAETLRAAVAAMNATDGIAVTRQSSLIETHPVGGPADQPAYLNGAVAVETTLTPHELLGQLQRIESALGRDRSAETRWGPRPCDLDIVLMDDVVVDTPDLTIPHPRLAERAFVLAPLAQIAPDARHPIRNKTIAELLVALESGE</sequence>
<gene>
    <name evidence="9" type="ORF">LCGC14_0205290</name>
</gene>
<evidence type="ECO:0000256" key="4">
    <source>
        <dbReference type="ARBA" id="ARBA00022741"/>
    </source>
</evidence>
<dbReference type="InterPro" id="IPR000550">
    <property type="entry name" value="Hppk"/>
</dbReference>
<dbReference type="EMBL" id="LAZR01000092">
    <property type="protein sequence ID" value="KKN92786.1"/>
    <property type="molecule type" value="Genomic_DNA"/>
</dbReference>
<protein>
    <recommendedName>
        <fullName evidence="2">2-amino-4-hydroxy-6-hydroxymethyldihydropteridine diphosphokinase</fullName>
        <ecNumber evidence="2">2.7.6.3</ecNumber>
    </recommendedName>
</protein>
<dbReference type="Gene3D" id="3.30.70.560">
    <property type="entry name" value="7,8-Dihydro-6-hydroxymethylpterin-pyrophosphokinase HPPK"/>
    <property type="match status" value="1"/>
</dbReference>
<dbReference type="GO" id="GO:0016301">
    <property type="term" value="F:kinase activity"/>
    <property type="evidence" value="ECO:0007669"/>
    <property type="project" value="UniProtKB-KW"/>
</dbReference>
<keyword evidence="5" id="KW-0418">Kinase</keyword>
<dbReference type="EC" id="2.7.6.3" evidence="2"/>
<dbReference type="CDD" id="cd00483">
    <property type="entry name" value="HPPK"/>
    <property type="match status" value="1"/>
</dbReference>
<evidence type="ECO:0000256" key="2">
    <source>
        <dbReference type="ARBA" id="ARBA00013253"/>
    </source>
</evidence>
<evidence type="ECO:0000256" key="3">
    <source>
        <dbReference type="ARBA" id="ARBA00022679"/>
    </source>
</evidence>
<keyword evidence="4" id="KW-0547">Nucleotide-binding</keyword>
<dbReference type="GO" id="GO:0003848">
    <property type="term" value="F:2-amino-4-hydroxy-6-hydroxymethyldihydropteridine diphosphokinase activity"/>
    <property type="evidence" value="ECO:0007669"/>
    <property type="project" value="UniProtKB-EC"/>
</dbReference>
<evidence type="ECO:0000256" key="7">
    <source>
        <dbReference type="ARBA" id="ARBA00022909"/>
    </source>
</evidence>
<dbReference type="Pfam" id="PF01288">
    <property type="entry name" value="HPPK"/>
    <property type="match status" value="1"/>
</dbReference>
<keyword evidence="6" id="KW-0067">ATP-binding</keyword>